<name>A0AAD7I1H2_9AGAR</name>
<proteinExistence type="predicted"/>
<evidence type="ECO:0000313" key="6">
    <source>
        <dbReference type="EMBL" id="KAJ7732987.1"/>
    </source>
</evidence>
<evidence type="ECO:0000256" key="2">
    <source>
        <dbReference type="ARBA" id="ARBA00022759"/>
    </source>
</evidence>
<sequence>MSTSWMRSSYLCIGFHPYLLRTFERCRWCTKIGQSGRELVLGHERYKRLFCSNHLFSSTPSRTMFSSLIVTTVLAALAIANPAPRALPSGDVTCGSNVYTVSEVSAAVSGGFTHRNDPIGSDSYPHEYFVESSEHITLFCSGSSFLEYPILPKAVAYSGGSPGADRVVFTTSGTYCAVVTHTGAATEDGFTACKGD</sequence>
<dbReference type="InterPro" id="IPR016191">
    <property type="entry name" value="Ribonuclease/ribotoxin"/>
</dbReference>
<dbReference type="AlphaFoldDB" id="A0AAD7I1H2"/>
<evidence type="ECO:0000256" key="3">
    <source>
        <dbReference type="ARBA" id="ARBA00022801"/>
    </source>
</evidence>
<gene>
    <name evidence="6" type="ORF">B0H16DRAFT_1580271</name>
</gene>
<organism evidence="6 7">
    <name type="scientific">Mycena metata</name>
    <dbReference type="NCBI Taxonomy" id="1033252"/>
    <lineage>
        <taxon>Eukaryota</taxon>
        <taxon>Fungi</taxon>
        <taxon>Dikarya</taxon>
        <taxon>Basidiomycota</taxon>
        <taxon>Agaricomycotina</taxon>
        <taxon>Agaricomycetes</taxon>
        <taxon>Agaricomycetidae</taxon>
        <taxon>Agaricales</taxon>
        <taxon>Marasmiineae</taxon>
        <taxon>Mycenaceae</taxon>
        <taxon>Mycena</taxon>
    </lineage>
</organism>
<protein>
    <submittedName>
        <fullName evidence="6">Ribonuclease/ribotoxin</fullName>
    </submittedName>
</protein>
<evidence type="ECO:0000256" key="4">
    <source>
        <dbReference type="ARBA" id="ARBA00023157"/>
    </source>
</evidence>
<keyword evidence="2" id="KW-0255">Endonuclease</keyword>
<evidence type="ECO:0000313" key="7">
    <source>
        <dbReference type="Proteomes" id="UP001215598"/>
    </source>
</evidence>
<dbReference type="GO" id="GO:0003723">
    <property type="term" value="F:RNA binding"/>
    <property type="evidence" value="ECO:0007669"/>
    <property type="project" value="InterPro"/>
</dbReference>
<evidence type="ECO:0000256" key="1">
    <source>
        <dbReference type="ARBA" id="ARBA00022722"/>
    </source>
</evidence>
<dbReference type="PANTHER" id="PTHR42104:SF1">
    <property type="entry name" value="EXTRACELLULAR GUANYL-SPECIFIC RIBONUCLEASE RNTA (AFU_ORTHOLOGUE AFUA_4G03230)"/>
    <property type="match status" value="1"/>
</dbReference>
<dbReference type="PANTHER" id="PTHR42104">
    <property type="entry name" value="EXTRACELLULAR GUANYL-SPECIFIC RIBONUCLEASE RNTA (AFU_ORTHOLOGUE AFUA_4G03230)"/>
    <property type="match status" value="1"/>
</dbReference>
<keyword evidence="3" id="KW-0378">Hydrolase</keyword>
<dbReference type="Proteomes" id="UP001215598">
    <property type="component" value="Unassembled WGS sequence"/>
</dbReference>
<keyword evidence="1" id="KW-0540">Nuclease</keyword>
<dbReference type="GO" id="GO:0004521">
    <property type="term" value="F:RNA endonuclease activity"/>
    <property type="evidence" value="ECO:0007669"/>
    <property type="project" value="InterPro"/>
</dbReference>
<accession>A0AAD7I1H2</accession>
<dbReference type="SUPFAM" id="SSF53933">
    <property type="entry name" value="Microbial ribonucleases"/>
    <property type="match status" value="1"/>
</dbReference>
<comment type="caution">
    <text evidence="6">The sequence shown here is derived from an EMBL/GenBank/DDBJ whole genome shotgun (WGS) entry which is preliminary data.</text>
</comment>
<dbReference type="GO" id="GO:0016787">
    <property type="term" value="F:hydrolase activity"/>
    <property type="evidence" value="ECO:0007669"/>
    <property type="project" value="UniProtKB-KW"/>
</dbReference>
<dbReference type="GO" id="GO:0016829">
    <property type="term" value="F:lyase activity"/>
    <property type="evidence" value="ECO:0007669"/>
    <property type="project" value="UniProtKB-KW"/>
</dbReference>
<evidence type="ECO:0000256" key="5">
    <source>
        <dbReference type="ARBA" id="ARBA00023239"/>
    </source>
</evidence>
<keyword evidence="4" id="KW-1015">Disulfide bond</keyword>
<keyword evidence="5" id="KW-0456">Lyase</keyword>
<dbReference type="EMBL" id="JARKIB010000141">
    <property type="protein sequence ID" value="KAJ7732987.1"/>
    <property type="molecule type" value="Genomic_DNA"/>
</dbReference>
<dbReference type="Gene3D" id="3.10.450.30">
    <property type="entry name" value="Microbial ribonucleases"/>
    <property type="match status" value="1"/>
</dbReference>
<dbReference type="Pfam" id="PF00545">
    <property type="entry name" value="Ribonuclease"/>
    <property type="match status" value="1"/>
</dbReference>
<dbReference type="InterPro" id="IPR000026">
    <property type="entry name" value="N1-like"/>
</dbReference>
<reference evidence="6" key="1">
    <citation type="submission" date="2023-03" db="EMBL/GenBank/DDBJ databases">
        <title>Massive genome expansion in bonnet fungi (Mycena s.s.) driven by repeated elements and novel gene families across ecological guilds.</title>
        <authorList>
            <consortium name="Lawrence Berkeley National Laboratory"/>
            <person name="Harder C.B."/>
            <person name="Miyauchi S."/>
            <person name="Viragh M."/>
            <person name="Kuo A."/>
            <person name="Thoen E."/>
            <person name="Andreopoulos B."/>
            <person name="Lu D."/>
            <person name="Skrede I."/>
            <person name="Drula E."/>
            <person name="Henrissat B."/>
            <person name="Morin E."/>
            <person name="Kohler A."/>
            <person name="Barry K."/>
            <person name="LaButti K."/>
            <person name="Morin E."/>
            <person name="Salamov A."/>
            <person name="Lipzen A."/>
            <person name="Mereny Z."/>
            <person name="Hegedus B."/>
            <person name="Baldrian P."/>
            <person name="Stursova M."/>
            <person name="Weitz H."/>
            <person name="Taylor A."/>
            <person name="Grigoriev I.V."/>
            <person name="Nagy L.G."/>
            <person name="Martin F."/>
            <person name="Kauserud H."/>
        </authorList>
    </citation>
    <scope>NUCLEOTIDE SEQUENCE</scope>
    <source>
        <strain evidence="6">CBHHK182m</strain>
    </source>
</reference>
<keyword evidence="7" id="KW-1185">Reference proteome</keyword>